<protein>
    <submittedName>
        <fullName evidence="1">Uncharacterized protein</fullName>
    </submittedName>
</protein>
<proteinExistence type="predicted"/>
<keyword evidence="2" id="KW-1185">Reference proteome</keyword>
<evidence type="ECO:0000313" key="1">
    <source>
        <dbReference type="EnsemblMetazoa" id="AFAF000487-PA"/>
    </source>
</evidence>
<dbReference type="EMBL" id="AXCN02000377">
    <property type="status" value="NOT_ANNOTATED_CDS"/>
    <property type="molecule type" value="Genomic_DNA"/>
</dbReference>
<reference evidence="1" key="2">
    <citation type="submission" date="2020-05" db="UniProtKB">
        <authorList>
            <consortium name="EnsemblMetazoa"/>
        </authorList>
    </citation>
    <scope>IDENTIFICATION</scope>
    <source>
        <strain evidence="1">FAR1</strain>
    </source>
</reference>
<dbReference type="AlphaFoldDB" id="A0A182Q090"/>
<accession>A0A182Q090</accession>
<organism evidence="1 2">
    <name type="scientific">Anopheles farauti</name>
    <dbReference type="NCBI Taxonomy" id="69004"/>
    <lineage>
        <taxon>Eukaryota</taxon>
        <taxon>Metazoa</taxon>
        <taxon>Ecdysozoa</taxon>
        <taxon>Arthropoda</taxon>
        <taxon>Hexapoda</taxon>
        <taxon>Insecta</taxon>
        <taxon>Pterygota</taxon>
        <taxon>Neoptera</taxon>
        <taxon>Endopterygota</taxon>
        <taxon>Diptera</taxon>
        <taxon>Nematocera</taxon>
        <taxon>Culicoidea</taxon>
        <taxon>Culicidae</taxon>
        <taxon>Anophelinae</taxon>
        <taxon>Anopheles</taxon>
    </lineage>
</organism>
<dbReference type="VEuPathDB" id="VectorBase:AFAF000487"/>
<dbReference type="Proteomes" id="UP000075886">
    <property type="component" value="Unassembled WGS sequence"/>
</dbReference>
<sequence length="232" mass="24772">MADVLGVGLLVPEPRVSPGCCSSVSFQYVRPSSSASASAPSRSSSIRWSTSCGSKSAGSCGCFTSGVRFLRNSYTSGNICSIAACTIATLAAGGEKQPVAPVQVILPDDQIEAVVYGRRSFIVTIPFSRRNSTLRNPFATFTTPLAGAVFTSSTDMPPMLVSPFRTIVLLLLVLTLIRPTLDTLLEVLMMLLMNEMLPTIRVAKVQSPPSTAALHRLRLRHTLHAAMAARQD</sequence>
<dbReference type="EnsemblMetazoa" id="AFAF000487-RA">
    <property type="protein sequence ID" value="AFAF000487-PA"/>
    <property type="gene ID" value="AFAF000487"/>
</dbReference>
<evidence type="ECO:0000313" key="2">
    <source>
        <dbReference type="Proteomes" id="UP000075886"/>
    </source>
</evidence>
<reference evidence="2" key="1">
    <citation type="submission" date="2014-01" db="EMBL/GenBank/DDBJ databases">
        <title>The Genome Sequence of Anopheles farauti FAR1 (V2).</title>
        <authorList>
            <consortium name="The Broad Institute Genomics Platform"/>
            <person name="Neafsey D.E."/>
            <person name="Besansky N."/>
            <person name="Howell P."/>
            <person name="Walton C."/>
            <person name="Young S.K."/>
            <person name="Zeng Q."/>
            <person name="Gargeya S."/>
            <person name="Fitzgerald M."/>
            <person name="Haas B."/>
            <person name="Abouelleil A."/>
            <person name="Allen A.W."/>
            <person name="Alvarado L."/>
            <person name="Arachchi H.M."/>
            <person name="Berlin A.M."/>
            <person name="Chapman S.B."/>
            <person name="Gainer-Dewar J."/>
            <person name="Goldberg J."/>
            <person name="Griggs A."/>
            <person name="Gujja S."/>
            <person name="Hansen M."/>
            <person name="Howarth C."/>
            <person name="Imamovic A."/>
            <person name="Ireland A."/>
            <person name="Larimer J."/>
            <person name="McCowan C."/>
            <person name="Murphy C."/>
            <person name="Pearson M."/>
            <person name="Poon T.W."/>
            <person name="Priest M."/>
            <person name="Roberts A."/>
            <person name="Saif S."/>
            <person name="Shea T."/>
            <person name="Sisk P."/>
            <person name="Sykes S."/>
            <person name="Wortman J."/>
            <person name="Nusbaum C."/>
            <person name="Birren B."/>
        </authorList>
    </citation>
    <scope>NUCLEOTIDE SEQUENCE [LARGE SCALE GENOMIC DNA]</scope>
    <source>
        <strain evidence="2">FAR1</strain>
    </source>
</reference>
<name>A0A182Q090_9DIPT</name>